<gene>
    <name evidence="9" type="ORF">N0K08_20530</name>
</gene>
<dbReference type="RefSeq" id="WP_261502268.1">
    <property type="nucleotide sequence ID" value="NZ_JAODYH010000014.1"/>
</dbReference>
<comment type="subcellular location">
    <subcellularLocation>
        <location evidence="1">Cell membrane</location>
        <topology evidence="1">Multi-pass membrane protein</topology>
    </subcellularLocation>
    <subcellularLocation>
        <location evidence="6">Membrane</location>
        <topology evidence="6">Multi-pass membrane protein</topology>
    </subcellularLocation>
</comment>
<keyword evidence="3 7" id="KW-0812">Transmembrane</keyword>
<feature type="domain" description="MotA/TolQ/ExbB proton channel" evidence="8">
    <location>
        <begin position="86"/>
        <end position="159"/>
    </location>
</feature>
<comment type="similarity">
    <text evidence="6">Belongs to the exbB/tolQ family.</text>
</comment>
<sequence length="188" mass="20236">MTSLHIESWMYTIGQLFLIPTLLAIALLFFYSLFAFGQFAMAHVQRKKQRLNASAAHSSAYPLLRWASRHPGASPDERDLAAHRLLEVPRVATRVTPMLGLVATMIPMGPALKSISSGDIAAVADNLAVAFSAVILALIASALTYWIVSVRRRWLAEEIVWLQQNAPIAAPALAPGAVAPTSHAGVSA</sequence>
<comment type="caution">
    <text evidence="9">The sequence shown here is derived from an EMBL/GenBank/DDBJ whole genome shotgun (WGS) entry which is preliminary data.</text>
</comment>
<evidence type="ECO:0000256" key="5">
    <source>
        <dbReference type="ARBA" id="ARBA00023136"/>
    </source>
</evidence>
<keyword evidence="6" id="KW-0813">Transport</keyword>
<evidence type="ECO:0000256" key="3">
    <source>
        <dbReference type="ARBA" id="ARBA00022692"/>
    </source>
</evidence>
<keyword evidence="4 7" id="KW-1133">Transmembrane helix</keyword>
<feature type="transmembrane region" description="Helical" evidence="7">
    <location>
        <begin position="17"/>
        <end position="41"/>
    </location>
</feature>
<proteinExistence type="inferred from homology"/>
<feature type="transmembrane region" description="Helical" evidence="7">
    <location>
        <begin position="128"/>
        <end position="148"/>
    </location>
</feature>
<reference evidence="9 10" key="1">
    <citation type="submission" date="2022-09" db="EMBL/GenBank/DDBJ databases">
        <title>Draft genome of isolate Be4.</title>
        <authorList>
            <person name="Sanchez-Castro I."/>
            <person name="Martinez-Rodriguez P."/>
            <person name="Descostes M."/>
            <person name="Merroun M."/>
        </authorList>
    </citation>
    <scope>NUCLEOTIDE SEQUENCE [LARGE SCALE GENOMIC DNA]</scope>
    <source>
        <strain evidence="9 10">Be4</strain>
    </source>
</reference>
<dbReference type="Proteomes" id="UP001525968">
    <property type="component" value="Unassembled WGS sequence"/>
</dbReference>
<evidence type="ECO:0000256" key="4">
    <source>
        <dbReference type="ARBA" id="ARBA00022989"/>
    </source>
</evidence>
<dbReference type="InterPro" id="IPR002898">
    <property type="entry name" value="MotA_ExbB_proton_chnl"/>
</dbReference>
<evidence type="ECO:0000256" key="7">
    <source>
        <dbReference type="SAM" id="Phobius"/>
    </source>
</evidence>
<evidence type="ECO:0000313" key="10">
    <source>
        <dbReference type="Proteomes" id="UP001525968"/>
    </source>
</evidence>
<evidence type="ECO:0000313" key="9">
    <source>
        <dbReference type="EMBL" id="MCT9813022.1"/>
    </source>
</evidence>
<evidence type="ECO:0000256" key="6">
    <source>
        <dbReference type="RuleBase" id="RU004057"/>
    </source>
</evidence>
<feature type="transmembrane region" description="Helical" evidence="7">
    <location>
        <begin position="91"/>
        <end position="108"/>
    </location>
</feature>
<evidence type="ECO:0000256" key="1">
    <source>
        <dbReference type="ARBA" id="ARBA00004651"/>
    </source>
</evidence>
<accession>A0ABT2PUV6</accession>
<name>A0ABT2PUV6_9BURK</name>
<organism evidence="9 10">
    <name type="scientific">Acidovorax bellezanensis</name>
    <dbReference type="NCBI Taxonomy" id="2976702"/>
    <lineage>
        <taxon>Bacteria</taxon>
        <taxon>Pseudomonadati</taxon>
        <taxon>Pseudomonadota</taxon>
        <taxon>Betaproteobacteria</taxon>
        <taxon>Burkholderiales</taxon>
        <taxon>Comamonadaceae</taxon>
        <taxon>Acidovorax</taxon>
    </lineage>
</organism>
<keyword evidence="5 7" id="KW-0472">Membrane</keyword>
<keyword evidence="6" id="KW-0653">Protein transport</keyword>
<keyword evidence="2" id="KW-1003">Cell membrane</keyword>
<evidence type="ECO:0000256" key="2">
    <source>
        <dbReference type="ARBA" id="ARBA00022475"/>
    </source>
</evidence>
<evidence type="ECO:0000259" key="8">
    <source>
        <dbReference type="Pfam" id="PF01618"/>
    </source>
</evidence>
<protein>
    <submittedName>
        <fullName evidence="9">MotA/TolQ/ExbB proton channel family protein</fullName>
    </submittedName>
</protein>
<dbReference type="Pfam" id="PF01618">
    <property type="entry name" value="MotA_ExbB"/>
    <property type="match status" value="1"/>
</dbReference>
<keyword evidence="10" id="KW-1185">Reference proteome</keyword>
<dbReference type="EMBL" id="JAODYH010000014">
    <property type="protein sequence ID" value="MCT9813022.1"/>
    <property type="molecule type" value="Genomic_DNA"/>
</dbReference>